<feature type="domain" description="MYND-type" evidence="5">
    <location>
        <begin position="113"/>
        <end position="154"/>
    </location>
</feature>
<proteinExistence type="predicted"/>
<dbReference type="PROSITE" id="PS50865">
    <property type="entry name" value="ZF_MYND_2"/>
    <property type="match status" value="1"/>
</dbReference>
<dbReference type="AlphaFoldDB" id="A0AAD5V388"/>
<reference evidence="6" key="1">
    <citation type="submission" date="2022-07" db="EMBL/GenBank/DDBJ databases">
        <title>Genome Sequence of Physisporinus lineatus.</title>
        <authorList>
            <person name="Buettner E."/>
        </authorList>
    </citation>
    <scope>NUCLEOTIDE SEQUENCE</scope>
    <source>
        <strain evidence="6">VT162</strain>
    </source>
</reference>
<evidence type="ECO:0000256" key="3">
    <source>
        <dbReference type="ARBA" id="ARBA00022833"/>
    </source>
</evidence>
<sequence length="307" mass="34545">MVEDSGDFLRVPKVMRVPRPLGTLSESRHNYSNSGTIPFVFNLNHDHSPISVVVVDMDASGSNLDVPIFNPACPCCREELGLGNSPLPKPTIGKHRHPVSDPNESLRNKLTQCQNCWVSKGPGVTFSRCGACKIDIYCSKECQKKAWPSHKEKCKLNQRILINDDNPLKYIQKFTSKHRPVLAESAVRALELSIDIERPLRYVLAVFLRKREDSQRAETSYFVTGADVLPYEAFPSARCEEMKDQIRKVTKEYKKSGMDGALFVVLMCPEEGTMNIAPVGFSRNTFFPPGTPWKEFLFAHLNEGVVN</sequence>
<dbReference type="Proteomes" id="UP001212997">
    <property type="component" value="Unassembled WGS sequence"/>
</dbReference>
<dbReference type="Gene3D" id="6.10.140.2220">
    <property type="match status" value="1"/>
</dbReference>
<gene>
    <name evidence="6" type="ORF">NLI96_g5169</name>
</gene>
<protein>
    <recommendedName>
        <fullName evidence="5">MYND-type domain-containing protein</fullName>
    </recommendedName>
</protein>
<name>A0AAD5V388_9APHY</name>
<dbReference type="InterPro" id="IPR002893">
    <property type="entry name" value="Znf_MYND"/>
</dbReference>
<keyword evidence="2 4" id="KW-0863">Zinc-finger</keyword>
<evidence type="ECO:0000256" key="2">
    <source>
        <dbReference type="ARBA" id="ARBA00022771"/>
    </source>
</evidence>
<evidence type="ECO:0000259" key="5">
    <source>
        <dbReference type="PROSITE" id="PS50865"/>
    </source>
</evidence>
<evidence type="ECO:0000313" key="7">
    <source>
        <dbReference type="Proteomes" id="UP001212997"/>
    </source>
</evidence>
<dbReference type="Pfam" id="PF01753">
    <property type="entry name" value="zf-MYND"/>
    <property type="match status" value="1"/>
</dbReference>
<dbReference type="PROSITE" id="PS01360">
    <property type="entry name" value="ZF_MYND_1"/>
    <property type="match status" value="1"/>
</dbReference>
<keyword evidence="3" id="KW-0862">Zinc</keyword>
<dbReference type="SUPFAM" id="SSF144232">
    <property type="entry name" value="HIT/MYND zinc finger-like"/>
    <property type="match status" value="1"/>
</dbReference>
<keyword evidence="7" id="KW-1185">Reference proteome</keyword>
<organism evidence="6 7">
    <name type="scientific">Meripilus lineatus</name>
    <dbReference type="NCBI Taxonomy" id="2056292"/>
    <lineage>
        <taxon>Eukaryota</taxon>
        <taxon>Fungi</taxon>
        <taxon>Dikarya</taxon>
        <taxon>Basidiomycota</taxon>
        <taxon>Agaricomycotina</taxon>
        <taxon>Agaricomycetes</taxon>
        <taxon>Polyporales</taxon>
        <taxon>Meripilaceae</taxon>
        <taxon>Meripilus</taxon>
    </lineage>
</organism>
<evidence type="ECO:0000256" key="4">
    <source>
        <dbReference type="PROSITE-ProRule" id="PRU00134"/>
    </source>
</evidence>
<dbReference type="EMBL" id="JANAWD010000164">
    <property type="protein sequence ID" value="KAJ3485123.1"/>
    <property type="molecule type" value="Genomic_DNA"/>
</dbReference>
<evidence type="ECO:0000313" key="6">
    <source>
        <dbReference type="EMBL" id="KAJ3485123.1"/>
    </source>
</evidence>
<comment type="caution">
    <text evidence="6">The sequence shown here is derived from an EMBL/GenBank/DDBJ whole genome shotgun (WGS) entry which is preliminary data.</text>
</comment>
<dbReference type="GO" id="GO:0008270">
    <property type="term" value="F:zinc ion binding"/>
    <property type="evidence" value="ECO:0007669"/>
    <property type="project" value="UniProtKB-KW"/>
</dbReference>
<evidence type="ECO:0000256" key="1">
    <source>
        <dbReference type="ARBA" id="ARBA00022723"/>
    </source>
</evidence>
<accession>A0AAD5V388</accession>
<keyword evidence="1" id="KW-0479">Metal-binding</keyword>